<dbReference type="Proteomes" id="UP001060112">
    <property type="component" value="Chromosome"/>
</dbReference>
<dbReference type="EMBL" id="CP101620">
    <property type="protein sequence ID" value="UTY38683.1"/>
    <property type="molecule type" value="Genomic_DNA"/>
</dbReference>
<keyword evidence="2" id="KW-1185">Reference proteome</keyword>
<name>A0ABY5I3R3_9FIRM</name>
<dbReference type="RefSeq" id="WP_290139161.1">
    <property type="nucleotide sequence ID" value="NZ_CP101620.1"/>
</dbReference>
<gene>
    <name evidence="1" type="ORF">NMU03_13865</name>
</gene>
<dbReference type="SUPFAM" id="SSF110849">
    <property type="entry name" value="ParB/Sulfiredoxin"/>
    <property type="match status" value="1"/>
</dbReference>
<evidence type="ECO:0000313" key="1">
    <source>
        <dbReference type="EMBL" id="UTY38683.1"/>
    </source>
</evidence>
<accession>A0ABY5I3R3</accession>
<proteinExistence type="predicted"/>
<protein>
    <recommendedName>
        <fullName evidence="3">ParB/Sulfiredoxin domain-containing protein</fullName>
    </recommendedName>
</protein>
<evidence type="ECO:0008006" key="3">
    <source>
        <dbReference type="Google" id="ProtNLM"/>
    </source>
</evidence>
<organism evidence="1 2">
    <name type="scientific">Allocoprobacillus halotolerans</name>
    <dbReference type="NCBI Taxonomy" id="2944914"/>
    <lineage>
        <taxon>Bacteria</taxon>
        <taxon>Bacillati</taxon>
        <taxon>Bacillota</taxon>
        <taxon>Erysipelotrichia</taxon>
        <taxon>Erysipelotrichales</taxon>
        <taxon>Erysipelotrichaceae</taxon>
        <taxon>Allocoprobacillus</taxon>
    </lineage>
</organism>
<sequence>MRINKIDIADIHFDYQKYPQTLYQSILRIGFSFPITINQEEQYYECIDGHKRLSVLHDILKDNPQYKRGSLVPVIIKNNGNVRSNDCWKGRNSH</sequence>
<reference evidence="1" key="1">
    <citation type="submission" date="2022-07" db="EMBL/GenBank/DDBJ databases">
        <title>Faecal culturing of patients with breast cancer.</title>
        <authorList>
            <person name="Teng N.M.Y."/>
            <person name="Kiu R."/>
            <person name="Evans R."/>
            <person name="Baker D.J."/>
            <person name="Zenner C."/>
            <person name="Robinson S.D."/>
            <person name="Hall L.J."/>
        </authorList>
    </citation>
    <scope>NUCLEOTIDE SEQUENCE</scope>
    <source>
        <strain evidence="1">LH1062</strain>
    </source>
</reference>
<dbReference type="Gene3D" id="3.90.1530.10">
    <property type="entry name" value="Conserved hypothetical protein from pyrococcus furiosus pfu- 392566-001, ParB domain"/>
    <property type="match status" value="1"/>
</dbReference>
<evidence type="ECO:0000313" key="2">
    <source>
        <dbReference type="Proteomes" id="UP001060112"/>
    </source>
</evidence>
<dbReference type="InterPro" id="IPR036086">
    <property type="entry name" value="ParB/Sulfiredoxin_sf"/>
</dbReference>